<dbReference type="InterPro" id="IPR039994">
    <property type="entry name" value="NO66-like"/>
</dbReference>
<dbReference type="Gene3D" id="2.60.120.650">
    <property type="entry name" value="Cupin"/>
    <property type="match status" value="1"/>
</dbReference>
<keyword evidence="3" id="KW-0678">Repressor</keyword>
<comment type="function">
    <text evidence="13">Oxygenase that can act as both a histone lysine demethylase and a ribosomal histidine hydroxylase.</text>
</comment>
<dbReference type="GO" id="GO:0032453">
    <property type="term" value="F:histone H3K4 demethylase activity"/>
    <property type="evidence" value="ECO:0007669"/>
    <property type="project" value="TreeGrafter"/>
</dbReference>
<dbReference type="AlphaFoldDB" id="A0A0N4ZAJ7"/>
<evidence type="ECO:0000313" key="16">
    <source>
        <dbReference type="Proteomes" id="UP000038045"/>
    </source>
</evidence>
<keyword evidence="9 13" id="KW-0805">Transcription regulation</keyword>
<comment type="cofactor">
    <cofactor evidence="13">
        <name>Fe(2+)</name>
        <dbReference type="ChEBI" id="CHEBI:29033"/>
    </cofactor>
    <text evidence="13">Binds 1 Fe(2+) ion per subunit.</text>
</comment>
<feature type="region of interest" description="Disordered" evidence="14">
    <location>
        <begin position="1"/>
        <end position="40"/>
    </location>
</feature>
<reference evidence="17" key="1">
    <citation type="submission" date="2017-02" db="UniProtKB">
        <authorList>
            <consortium name="WormBaseParasite"/>
        </authorList>
    </citation>
    <scope>IDENTIFICATION</scope>
</reference>
<proteinExistence type="inferred from homology"/>
<dbReference type="Pfam" id="PF08007">
    <property type="entry name" value="JmjC_2"/>
    <property type="match status" value="1"/>
</dbReference>
<evidence type="ECO:0000256" key="13">
    <source>
        <dbReference type="RuleBase" id="RU366061"/>
    </source>
</evidence>
<keyword evidence="16" id="KW-1185">Reference proteome</keyword>
<comment type="subcellular location">
    <subcellularLocation>
        <location evidence="1 13">Nucleus</location>
    </subcellularLocation>
</comment>
<protein>
    <recommendedName>
        <fullName evidence="13">Bifunctional lysine-specific demethylase and histidyl-hydroxylase</fullName>
        <ecNumber evidence="13">1.14.11.27</ecNumber>
    </recommendedName>
</protein>
<dbReference type="Proteomes" id="UP000038045">
    <property type="component" value="Unplaced"/>
</dbReference>
<feature type="compositionally biased region" description="Acidic residues" evidence="14">
    <location>
        <begin position="161"/>
        <end position="188"/>
    </location>
</feature>
<dbReference type="PROSITE" id="PS51184">
    <property type="entry name" value="JMJC"/>
    <property type="match status" value="1"/>
</dbReference>
<sequence length="715" mass="81939">MKRKASKNGSFSNRYQKNTKKQCLNSSDSENSVDFFNQSTSPVENMPVRKIKKTVLLSDSDDSEIEMRRKSRKCSMAVETKNGLLNGKTKAINNITNGKTKSKVEDDEEIIELKREDAIFEEHESSDDDEDLIELEDEEDFEDEELYEDSMFFDAAEEINDSDIEEPSGSEPSDFEDLADTEEQDNAEYEANRSLIYDPPFAEGEEDEEEDEDEIISKTGDLSKDDIVVKDIKKLEKDLFTKCDVYQHTCDLSQYEIPNIKKLPFSSKDDSTEDGRKAFQWLVEGIPLIDFLKDMYGVKCVNIKRNNKYYYGNLFSLDSFYKMLETNDLEYERNINIALYKDGVRTTHNGKGKVASKDVKKALSEGKSAQCINPQSYNNNIWYICDLLQEYTNAFAGANNYITPAKSSGFAAHYDDIDAFLLQLEGRKFWTVWKPSNVSEMFPLESSGNFKEEELDESKIIFQGWLEQGDLLYIPRGFIHQAKTDSKNISHHLTISLSRENSFITMYQKIAPTIIENMMVSFPFFRRSLPPNYFSYMGVADTLIQDSNGFVKNIANTLTAASTIFNTLFIENLDSAADNMSKEYFIRALPPKLTKSEKKHSVVSEKESNETPFKLTLTSCVRIIRRHTQRLLFDGEGGSYIIHRMNNSRTLEYQGEQTIGVPADLCPVFETIVREYPNHISVRKALKSNNVKHGEGLEFLQKLYDAGILLVENKF</sequence>
<comment type="similarity">
    <text evidence="2">Belongs to the ROX family. NO66 subfamily.</text>
</comment>
<keyword evidence="8 13" id="KW-0408">Iron</keyword>
<keyword evidence="4 13" id="KW-0479">Metal-binding</keyword>
<dbReference type="InterPro" id="IPR003347">
    <property type="entry name" value="JmjC_dom"/>
</dbReference>
<comment type="catalytic activity">
    <reaction evidence="12 13">
        <text>N(6),N(6)-dimethyl-L-lysyl(36)-[histone H3] + 2 2-oxoglutarate + 2 O2 = L-lysyl(36)-[histone H3] + 2 formaldehyde + 2 succinate + 2 CO2</text>
        <dbReference type="Rhea" id="RHEA:42032"/>
        <dbReference type="Rhea" id="RHEA-COMP:9785"/>
        <dbReference type="Rhea" id="RHEA-COMP:9787"/>
        <dbReference type="ChEBI" id="CHEBI:15379"/>
        <dbReference type="ChEBI" id="CHEBI:16526"/>
        <dbReference type="ChEBI" id="CHEBI:16810"/>
        <dbReference type="ChEBI" id="CHEBI:16842"/>
        <dbReference type="ChEBI" id="CHEBI:29969"/>
        <dbReference type="ChEBI" id="CHEBI:30031"/>
        <dbReference type="ChEBI" id="CHEBI:61976"/>
        <dbReference type="EC" id="1.14.11.27"/>
    </reaction>
</comment>
<evidence type="ECO:0000256" key="1">
    <source>
        <dbReference type="ARBA" id="ARBA00004123"/>
    </source>
</evidence>
<keyword evidence="5" id="KW-0156">Chromatin regulator</keyword>
<evidence type="ECO:0000259" key="15">
    <source>
        <dbReference type="PROSITE" id="PS51184"/>
    </source>
</evidence>
<evidence type="ECO:0000256" key="2">
    <source>
        <dbReference type="ARBA" id="ARBA00010309"/>
    </source>
</evidence>
<dbReference type="GO" id="GO:0005730">
    <property type="term" value="C:nucleolus"/>
    <property type="evidence" value="ECO:0007669"/>
    <property type="project" value="TreeGrafter"/>
</dbReference>
<dbReference type="SUPFAM" id="SSF51197">
    <property type="entry name" value="Clavaminate synthase-like"/>
    <property type="match status" value="1"/>
</dbReference>
<evidence type="ECO:0000256" key="14">
    <source>
        <dbReference type="SAM" id="MobiDB-lite"/>
    </source>
</evidence>
<keyword evidence="11 13" id="KW-0539">Nucleus</keyword>
<evidence type="ECO:0000256" key="10">
    <source>
        <dbReference type="ARBA" id="ARBA00023163"/>
    </source>
</evidence>
<evidence type="ECO:0000313" key="17">
    <source>
        <dbReference type="WBParaSite" id="PTRK_0000447500.1"/>
    </source>
</evidence>
<dbReference type="Gene3D" id="3.90.930.40">
    <property type="match status" value="1"/>
</dbReference>
<dbReference type="WBParaSite" id="PTRK_0000447500.1">
    <property type="protein sequence ID" value="PTRK_0000447500.1"/>
    <property type="gene ID" value="PTRK_0000447500"/>
</dbReference>
<name>A0A0N4ZAJ7_PARTI</name>
<evidence type="ECO:0000256" key="3">
    <source>
        <dbReference type="ARBA" id="ARBA00022491"/>
    </source>
</evidence>
<evidence type="ECO:0000256" key="5">
    <source>
        <dbReference type="ARBA" id="ARBA00022853"/>
    </source>
</evidence>
<dbReference type="InterPro" id="IPR049043">
    <property type="entry name" value="WHD_RIOX1"/>
</dbReference>
<evidence type="ECO:0000256" key="7">
    <source>
        <dbReference type="ARBA" id="ARBA00023002"/>
    </source>
</evidence>
<dbReference type="EC" id="1.14.11.27" evidence="13"/>
<evidence type="ECO:0000256" key="8">
    <source>
        <dbReference type="ARBA" id="ARBA00023004"/>
    </source>
</evidence>
<dbReference type="GO" id="GO:0140680">
    <property type="term" value="F:histone H3K36me/H3K36me2 demethylase activity"/>
    <property type="evidence" value="ECO:0007669"/>
    <property type="project" value="UniProtKB-EC"/>
</dbReference>
<feature type="compositionally biased region" description="Polar residues" evidence="14">
    <location>
        <begin position="7"/>
        <end position="40"/>
    </location>
</feature>
<dbReference type="Pfam" id="PF21233">
    <property type="entry name" value="WHD_RIOX1"/>
    <property type="match status" value="1"/>
</dbReference>
<keyword evidence="10 13" id="KW-0804">Transcription</keyword>
<keyword evidence="7 13" id="KW-0560">Oxidoreductase</keyword>
<evidence type="ECO:0000256" key="9">
    <source>
        <dbReference type="ARBA" id="ARBA00023015"/>
    </source>
</evidence>
<feature type="region of interest" description="Disordered" evidence="14">
    <location>
        <begin position="161"/>
        <end position="198"/>
    </location>
</feature>
<dbReference type="PANTHER" id="PTHR13096">
    <property type="entry name" value="MINA53 MYC INDUCED NUCLEAR ANTIGEN"/>
    <property type="match status" value="1"/>
</dbReference>
<feature type="domain" description="JmjC" evidence="15">
    <location>
        <begin position="373"/>
        <end position="510"/>
    </location>
</feature>
<evidence type="ECO:0000256" key="4">
    <source>
        <dbReference type="ARBA" id="ARBA00022723"/>
    </source>
</evidence>
<evidence type="ECO:0000256" key="11">
    <source>
        <dbReference type="ARBA" id="ARBA00023242"/>
    </source>
</evidence>
<organism evidence="16 17">
    <name type="scientific">Parastrongyloides trichosuri</name>
    <name type="common">Possum-specific nematode worm</name>
    <dbReference type="NCBI Taxonomy" id="131310"/>
    <lineage>
        <taxon>Eukaryota</taxon>
        <taxon>Metazoa</taxon>
        <taxon>Ecdysozoa</taxon>
        <taxon>Nematoda</taxon>
        <taxon>Chromadorea</taxon>
        <taxon>Rhabditida</taxon>
        <taxon>Tylenchina</taxon>
        <taxon>Panagrolaimomorpha</taxon>
        <taxon>Strongyloidoidea</taxon>
        <taxon>Strongyloididae</taxon>
        <taxon>Parastrongyloides</taxon>
    </lineage>
</organism>
<keyword evidence="6 13" id="KW-0223">Dioxygenase</keyword>
<evidence type="ECO:0000256" key="12">
    <source>
        <dbReference type="ARBA" id="ARBA00047915"/>
    </source>
</evidence>
<evidence type="ECO:0000256" key="6">
    <source>
        <dbReference type="ARBA" id="ARBA00022964"/>
    </source>
</evidence>
<accession>A0A0N4ZAJ7</accession>
<dbReference type="STRING" id="131310.A0A0N4ZAJ7"/>
<dbReference type="PANTHER" id="PTHR13096:SF8">
    <property type="entry name" value="RIBOSOMAL OXYGENASE 1"/>
    <property type="match status" value="1"/>
</dbReference>
<dbReference type="GO" id="GO:0005506">
    <property type="term" value="F:iron ion binding"/>
    <property type="evidence" value="ECO:0007669"/>
    <property type="project" value="UniProtKB-UniRule"/>
</dbReference>